<name>Q9HJ23_THEAC</name>
<dbReference type="EMBL" id="AL445066">
    <property type="protein sequence ID" value="CAC12276.1"/>
    <property type="molecule type" value="Genomic_DNA"/>
</dbReference>
<reference evidence="1 2" key="1">
    <citation type="journal article" date="2000" name="Nature">
        <title>The genome sequence of the thermoacidophilic scavenger Thermoplasma acidophilum.</title>
        <authorList>
            <person name="Ruepp A."/>
            <person name="Graml W."/>
            <person name="Santos-Martinez M.L."/>
            <person name="Koretke K.K."/>
            <person name="Volker C."/>
            <person name="Mewes H.W."/>
            <person name="Frishman D."/>
            <person name="Stocker S."/>
            <person name="Lupas A.N."/>
            <person name="Baumeister W."/>
        </authorList>
    </citation>
    <scope>NUCLEOTIDE SEQUENCE [LARGE SCALE GENOMIC DNA]</scope>
    <source>
        <strain evidence="2">ATCC 25905 / DSM 1728 / JCM 9062 / NBRC 15155 / AMRC-C165</strain>
    </source>
</reference>
<gene>
    <name evidence="1" type="ordered locus">Ta1151</name>
</gene>
<organism evidence="1 2">
    <name type="scientific">Thermoplasma acidophilum (strain ATCC 25905 / DSM 1728 / JCM 9062 / NBRC 15155 / AMRC-C165)</name>
    <dbReference type="NCBI Taxonomy" id="273075"/>
    <lineage>
        <taxon>Archaea</taxon>
        <taxon>Methanobacteriati</taxon>
        <taxon>Thermoplasmatota</taxon>
        <taxon>Thermoplasmata</taxon>
        <taxon>Thermoplasmatales</taxon>
        <taxon>Thermoplasmataceae</taxon>
        <taxon>Thermoplasma</taxon>
    </lineage>
</organism>
<evidence type="ECO:0000313" key="2">
    <source>
        <dbReference type="Proteomes" id="UP000001024"/>
    </source>
</evidence>
<dbReference type="KEGG" id="tac:Ta1151"/>
<proteinExistence type="predicted"/>
<keyword evidence="2" id="KW-1185">Reference proteome</keyword>
<dbReference type="STRING" id="273075.gene:9572372"/>
<accession>Q9HJ23</accession>
<dbReference type="Proteomes" id="UP000001024">
    <property type="component" value="Chromosome"/>
</dbReference>
<evidence type="ECO:0000313" key="1">
    <source>
        <dbReference type="EMBL" id="CAC12276.1"/>
    </source>
</evidence>
<sequence>MPRLSIIISPPNFSLLRDRRSLRPSTTMGVSIFLRRYFSMSSRNLFLADVTDHLPFLFKDCDHC</sequence>
<protein>
    <submittedName>
        <fullName evidence="1">Uncharacterized protein</fullName>
    </submittedName>
</protein>
<dbReference type="AlphaFoldDB" id="Q9HJ23"/>
<dbReference type="InParanoid" id="Q9HJ23"/>
<dbReference type="HOGENOM" id="CLU_2857283_0_0_2"/>
<dbReference type="EnsemblBacteria" id="CAC12276">
    <property type="protein sequence ID" value="CAC12276"/>
    <property type="gene ID" value="CAC12276"/>
</dbReference>